<name>A0A5R9QRI6_9PSED</name>
<protein>
    <submittedName>
        <fullName evidence="1">Uncharacterized protein</fullName>
    </submittedName>
</protein>
<evidence type="ECO:0000313" key="1">
    <source>
        <dbReference type="EMBL" id="TLX72473.1"/>
    </source>
</evidence>
<reference evidence="1 2" key="1">
    <citation type="submission" date="2019-04" db="EMBL/GenBank/DDBJ databases">
        <authorList>
            <person name="Li M."/>
        </authorList>
    </citation>
    <scope>NUCLEOTIDE SEQUENCE [LARGE SCALE GENOMIC DNA]</scope>
    <source>
        <strain evidence="1 2">LAM1902</strain>
    </source>
</reference>
<comment type="caution">
    <text evidence="1">The sequence shown here is derived from an EMBL/GenBank/DDBJ whole genome shotgun (WGS) entry which is preliminary data.</text>
</comment>
<dbReference type="RefSeq" id="WP_138525645.1">
    <property type="nucleotide sequence ID" value="NZ_JAOCBK010000007.1"/>
</dbReference>
<keyword evidence="2" id="KW-1185">Reference proteome</keyword>
<gene>
    <name evidence="1" type="ORF">FAS41_22610</name>
</gene>
<accession>A0A5R9QRI6</accession>
<organism evidence="1 2">
    <name type="scientific">Pseudomonas nicosulfuronedens</name>
    <dbReference type="NCBI Taxonomy" id="2571105"/>
    <lineage>
        <taxon>Bacteria</taxon>
        <taxon>Pseudomonadati</taxon>
        <taxon>Pseudomonadota</taxon>
        <taxon>Gammaproteobacteria</taxon>
        <taxon>Pseudomonadales</taxon>
        <taxon>Pseudomonadaceae</taxon>
        <taxon>Pseudomonas</taxon>
    </lineage>
</organism>
<evidence type="ECO:0000313" key="2">
    <source>
        <dbReference type="Proteomes" id="UP000306635"/>
    </source>
</evidence>
<proteinExistence type="predicted"/>
<sequence>MARSNSVIACKTLLRELTVLDSHWVSDSGSFERQAPVAIALPPDLSPMARFSSDCRLSRGVLFSNAQASEPRKATVTSQSGARAG</sequence>
<dbReference type="EMBL" id="SWDV01000033">
    <property type="protein sequence ID" value="TLX72473.1"/>
    <property type="molecule type" value="Genomic_DNA"/>
</dbReference>
<dbReference type="AlphaFoldDB" id="A0A5R9QRI6"/>
<dbReference type="Proteomes" id="UP000306635">
    <property type="component" value="Unassembled WGS sequence"/>
</dbReference>